<dbReference type="GO" id="GO:0009055">
    <property type="term" value="F:electron transfer activity"/>
    <property type="evidence" value="ECO:0007669"/>
    <property type="project" value="InterPro"/>
</dbReference>
<evidence type="ECO:0000313" key="4">
    <source>
        <dbReference type="Proteomes" id="UP000000488"/>
    </source>
</evidence>
<name>F8CMX9_MYXFH</name>
<sequence>MQTRPDYAPHARPNLGKVKVSTLRNVDKRPFPSFVKAYAHNGYFKSLEAIVHFYNTRDVLPVCLAGDASTPGVDCWPAPEVGLNLNTVEMGNLGLSPQEEHAIVAFMRTLSDGYYERSKD</sequence>
<dbReference type="GO" id="GO:0020037">
    <property type="term" value="F:heme binding"/>
    <property type="evidence" value="ECO:0007669"/>
    <property type="project" value="InterPro"/>
</dbReference>
<dbReference type="InterPro" id="IPR036909">
    <property type="entry name" value="Cyt_c-like_dom_sf"/>
</dbReference>
<evidence type="ECO:0000256" key="2">
    <source>
        <dbReference type="ARBA" id="ARBA00023002"/>
    </source>
</evidence>
<gene>
    <name evidence="3" type="ordered locus">LILAB_23530</name>
</gene>
<reference evidence="3 4" key="1">
    <citation type="journal article" date="2011" name="J. Bacteriol.">
        <title>Genome sequence of the halotolerant marine bacterium Myxococcus fulvus HW-1.</title>
        <authorList>
            <person name="Li Z.F."/>
            <person name="Li X."/>
            <person name="Liu H."/>
            <person name="Liu X."/>
            <person name="Han K."/>
            <person name="Wu Z.H."/>
            <person name="Hu W."/>
            <person name="Li F.F."/>
            <person name="Li Y.Z."/>
        </authorList>
    </citation>
    <scope>NUCLEOTIDE SEQUENCE [LARGE SCALE GENOMIC DNA]</scope>
    <source>
        <strain evidence="4">ATCC BAA-855 / HW-1</strain>
    </source>
</reference>
<accession>F8CMX9</accession>
<keyword evidence="2" id="KW-0560">Oxidoreductase</keyword>
<proteinExistence type="predicted"/>
<dbReference type="SUPFAM" id="SSF46626">
    <property type="entry name" value="Cytochrome c"/>
    <property type="match status" value="1"/>
</dbReference>
<organism evidence="3 4">
    <name type="scientific">Myxococcus fulvus (strain ATCC BAA-855 / HW-1)</name>
    <dbReference type="NCBI Taxonomy" id="483219"/>
    <lineage>
        <taxon>Bacteria</taxon>
        <taxon>Pseudomonadati</taxon>
        <taxon>Myxococcota</taxon>
        <taxon>Myxococcia</taxon>
        <taxon>Myxococcales</taxon>
        <taxon>Cystobacterineae</taxon>
        <taxon>Myxococcaceae</taxon>
        <taxon>Myxococcus</taxon>
    </lineage>
</organism>
<dbReference type="Gene3D" id="1.10.760.10">
    <property type="entry name" value="Cytochrome c-like domain"/>
    <property type="match status" value="1"/>
</dbReference>
<dbReference type="KEGG" id="mfu:LILAB_23530"/>
<dbReference type="EMBL" id="CP002830">
    <property type="protein sequence ID" value="AEI66601.1"/>
    <property type="molecule type" value="Genomic_DNA"/>
</dbReference>
<dbReference type="Proteomes" id="UP000000488">
    <property type="component" value="Chromosome"/>
</dbReference>
<dbReference type="AlphaFoldDB" id="F8CMX9"/>
<dbReference type="PANTHER" id="PTHR30600">
    <property type="entry name" value="CYTOCHROME C PEROXIDASE-RELATED"/>
    <property type="match status" value="1"/>
</dbReference>
<protein>
    <submittedName>
        <fullName evidence="3">Methylamine utilization protein MauG</fullName>
    </submittedName>
</protein>
<dbReference type="InterPro" id="IPR051395">
    <property type="entry name" value="Cytochrome_c_Peroxidase/MauG"/>
</dbReference>
<evidence type="ECO:0000256" key="1">
    <source>
        <dbReference type="ARBA" id="ARBA00022729"/>
    </source>
</evidence>
<keyword evidence="1" id="KW-0732">Signal</keyword>
<dbReference type="eggNOG" id="COG1858">
    <property type="taxonomic scope" value="Bacteria"/>
</dbReference>
<evidence type="ECO:0000313" key="3">
    <source>
        <dbReference type="EMBL" id="AEI66601.1"/>
    </source>
</evidence>
<dbReference type="PANTHER" id="PTHR30600:SF10">
    <property type="entry name" value="BLL6722 PROTEIN"/>
    <property type="match status" value="1"/>
</dbReference>
<dbReference type="STRING" id="483219.LILAB_23530"/>
<dbReference type="HOGENOM" id="CLU_2047152_0_0_7"/>
<dbReference type="GO" id="GO:0004130">
    <property type="term" value="F:cytochrome-c peroxidase activity"/>
    <property type="evidence" value="ECO:0007669"/>
    <property type="project" value="TreeGrafter"/>
</dbReference>